<evidence type="ECO:0000256" key="4">
    <source>
        <dbReference type="SAM" id="MobiDB-lite"/>
    </source>
</evidence>
<reference evidence="7" key="1">
    <citation type="submission" date="2025-08" db="UniProtKB">
        <authorList>
            <consortium name="Ensembl"/>
        </authorList>
    </citation>
    <scope>IDENTIFICATION</scope>
</reference>
<feature type="domain" description="SH2" evidence="5">
    <location>
        <begin position="159"/>
        <end position="254"/>
    </location>
</feature>
<dbReference type="PROSITE" id="PS50003">
    <property type="entry name" value="PH_DOMAIN"/>
    <property type="match status" value="1"/>
</dbReference>
<dbReference type="InterPro" id="IPR000980">
    <property type="entry name" value="SH2"/>
</dbReference>
<dbReference type="InterPro" id="IPR036860">
    <property type="entry name" value="SH2_dom_sf"/>
</dbReference>
<feature type="compositionally biased region" description="Low complexity" evidence="4">
    <location>
        <begin position="347"/>
        <end position="357"/>
    </location>
</feature>
<dbReference type="PANTHER" id="PTHR16186:SF11">
    <property type="entry name" value="SIGNAL-TRANSDUCING ADAPTOR PROTEIN 2"/>
    <property type="match status" value="1"/>
</dbReference>
<dbReference type="InterPro" id="IPR011993">
    <property type="entry name" value="PH-like_dom_sf"/>
</dbReference>
<dbReference type="OrthoDB" id="6086001at2759"/>
<dbReference type="GeneID" id="107095303"/>
<dbReference type="RefSeq" id="XP_015246810.1">
    <property type="nucleotide sequence ID" value="XM_015391324.1"/>
</dbReference>
<dbReference type="GeneTree" id="ENSGT00530000063841"/>
<dbReference type="SMART" id="SM00252">
    <property type="entry name" value="SH2"/>
    <property type="match status" value="1"/>
</dbReference>
<dbReference type="Gene3D" id="2.30.29.30">
    <property type="entry name" value="Pleckstrin-homology domain (PH domain)/Phosphotyrosine-binding domain (PTB)"/>
    <property type="match status" value="1"/>
</dbReference>
<feature type="domain" description="PH" evidence="6">
    <location>
        <begin position="14"/>
        <end position="112"/>
    </location>
</feature>
<keyword evidence="2 3" id="KW-0727">SH2 domain</keyword>
<evidence type="ECO:0000313" key="7">
    <source>
        <dbReference type="Ensembl" id="ENSCVAP00000016712.1"/>
    </source>
</evidence>
<feature type="compositionally biased region" description="Acidic residues" evidence="4">
    <location>
        <begin position="298"/>
        <end position="316"/>
    </location>
</feature>
<dbReference type="PANTHER" id="PTHR16186">
    <property type="entry name" value="SIGNAL-TRANSDUCING ADAPTOR PROTEIN-RELATED"/>
    <property type="match status" value="1"/>
</dbReference>
<feature type="region of interest" description="Disordered" evidence="4">
    <location>
        <begin position="274"/>
        <end position="368"/>
    </location>
</feature>
<dbReference type="PROSITE" id="PS50001">
    <property type="entry name" value="SH2"/>
    <property type="match status" value="1"/>
</dbReference>
<dbReference type="SMART" id="SM00233">
    <property type="entry name" value="PH"/>
    <property type="match status" value="1"/>
</dbReference>
<organism evidence="7 8">
    <name type="scientific">Cyprinodon variegatus</name>
    <name type="common">Sheepshead minnow</name>
    <dbReference type="NCBI Taxonomy" id="28743"/>
    <lineage>
        <taxon>Eukaryota</taxon>
        <taxon>Metazoa</taxon>
        <taxon>Chordata</taxon>
        <taxon>Craniata</taxon>
        <taxon>Vertebrata</taxon>
        <taxon>Euteleostomi</taxon>
        <taxon>Actinopterygii</taxon>
        <taxon>Neopterygii</taxon>
        <taxon>Teleostei</taxon>
        <taxon>Neoteleostei</taxon>
        <taxon>Acanthomorphata</taxon>
        <taxon>Ovalentaria</taxon>
        <taxon>Atherinomorphae</taxon>
        <taxon>Cyprinodontiformes</taxon>
        <taxon>Cyprinodontidae</taxon>
        <taxon>Cyprinodon</taxon>
    </lineage>
</organism>
<dbReference type="InterPro" id="IPR001849">
    <property type="entry name" value="PH_domain"/>
</dbReference>
<dbReference type="SUPFAM" id="SSF50729">
    <property type="entry name" value="PH domain-like"/>
    <property type="match status" value="1"/>
</dbReference>
<evidence type="ECO:0000256" key="3">
    <source>
        <dbReference type="PROSITE-ProRule" id="PRU00191"/>
    </source>
</evidence>
<reference evidence="7" key="2">
    <citation type="submission" date="2025-09" db="UniProtKB">
        <authorList>
            <consortium name="Ensembl"/>
        </authorList>
    </citation>
    <scope>IDENTIFICATION</scope>
</reference>
<dbReference type="InterPro" id="IPR039111">
    <property type="entry name" value="STAP1/STAP2"/>
</dbReference>
<evidence type="ECO:0000313" key="8">
    <source>
        <dbReference type="Proteomes" id="UP000265020"/>
    </source>
</evidence>
<dbReference type="Pfam" id="PF00169">
    <property type="entry name" value="PH"/>
    <property type="match status" value="1"/>
</dbReference>
<dbReference type="AlphaFoldDB" id="A0A3Q2DD19"/>
<name>A0A3Q2DD19_CYPVA</name>
<keyword evidence="8" id="KW-1185">Reference proteome</keyword>
<evidence type="ECO:0000256" key="1">
    <source>
        <dbReference type="ARBA" id="ARBA00022553"/>
    </source>
</evidence>
<accession>A0A3Q2DD19</accession>
<dbReference type="Ensembl" id="ENSCVAT00000025195.1">
    <property type="protein sequence ID" value="ENSCVAP00000016712.1"/>
    <property type="gene ID" value="ENSCVAG00000019709.1"/>
</dbReference>
<dbReference type="STRING" id="28743.ENSCVAP00000016712"/>
<protein>
    <submittedName>
        <fullName evidence="7">Signal-transducing adaptor protein 1-like</fullName>
    </submittedName>
</protein>
<keyword evidence="1" id="KW-0597">Phosphoprotein</keyword>
<feature type="compositionally biased region" description="Pro residues" evidence="4">
    <location>
        <begin position="322"/>
        <end position="337"/>
    </location>
</feature>
<dbReference type="Proteomes" id="UP000265020">
    <property type="component" value="Unassembled WGS sequence"/>
</dbReference>
<dbReference type="SUPFAM" id="SSF55550">
    <property type="entry name" value="SH2 domain"/>
    <property type="match status" value="1"/>
</dbReference>
<dbReference type="KEGG" id="cvg:107095303"/>
<evidence type="ECO:0000256" key="2">
    <source>
        <dbReference type="ARBA" id="ARBA00022999"/>
    </source>
</evidence>
<proteinExistence type="predicted"/>
<dbReference type="OMA" id="EMPACYY"/>
<dbReference type="Gene3D" id="3.30.505.10">
    <property type="entry name" value="SH2 domain"/>
    <property type="match status" value="1"/>
</dbReference>
<dbReference type="GO" id="GO:0035591">
    <property type="term" value="F:signaling adaptor activity"/>
    <property type="evidence" value="ECO:0007669"/>
    <property type="project" value="InterPro"/>
</dbReference>
<evidence type="ECO:0000259" key="6">
    <source>
        <dbReference type="PROSITE" id="PS50003"/>
    </source>
</evidence>
<evidence type="ECO:0000259" key="5">
    <source>
        <dbReference type="PROSITE" id="PS50001"/>
    </source>
</evidence>
<dbReference type="Pfam" id="PF00017">
    <property type="entry name" value="SH2"/>
    <property type="match status" value="1"/>
</dbReference>
<sequence>MAPRTGRRKSELPDLYHEGYLEKRSFKDKTARKLWTSLCGNTFYFFNEKRENDYVEKLELCGLISVTDDSSPDPNLDAARFNVQMKNGTIKFTAPNAESRELWKGFIHAVAELKVPLSLNLLPGQLHMLRETVKSEKKRLANPLPEPSPPPAVKTEMPICYYEVPRLEAELLLEREASKGNLLVRPGRDGRSFAISTKQDLDGPVFRHYRILSKPGGGFYIDVEKPVHFQTLHDVVTYMVESTDGNLTPLIIEAQYDKNISFISADNENGERTQQLLPVPVSVPEQPRPVTETKTFDDPEPDVEENPPANDQEEEDVRAHYSPPPTPLARKTPPIPAPRKKLPVKPPSSSTSPTSVPEVLKMISDPERKKQILPAALSELKEKLGQKIKVQD</sequence>